<proteinExistence type="predicted"/>
<dbReference type="RefSeq" id="WP_132067593.1">
    <property type="nucleotide sequence ID" value="NZ_SMFN01000037.1"/>
</dbReference>
<organism evidence="1 2">
    <name type="scientific">Flavobacterium sandaracinum</name>
    <dbReference type="NCBI Taxonomy" id="2541733"/>
    <lineage>
        <taxon>Bacteria</taxon>
        <taxon>Pseudomonadati</taxon>
        <taxon>Bacteroidota</taxon>
        <taxon>Flavobacteriia</taxon>
        <taxon>Flavobacteriales</taxon>
        <taxon>Flavobacteriaceae</taxon>
        <taxon>Flavobacterium</taxon>
    </lineage>
</organism>
<reference evidence="1 2" key="1">
    <citation type="submission" date="2019-03" db="EMBL/GenBank/DDBJ databases">
        <title>Flavobacterium LB-D12 sp. nov., isolated from arctic soil.</title>
        <authorList>
            <person name="Chaudhary D.K."/>
        </authorList>
    </citation>
    <scope>NUCLEOTIDE SEQUENCE [LARGE SCALE GENOMIC DNA]</scope>
    <source>
        <strain evidence="1 2">LB-D12</strain>
    </source>
</reference>
<accession>A0A4R5CJI4</accession>
<dbReference type="OrthoDB" id="1358253at2"/>
<name>A0A4R5CJI4_9FLAO</name>
<dbReference type="AlphaFoldDB" id="A0A4R5CJI4"/>
<evidence type="ECO:0000313" key="1">
    <source>
        <dbReference type="EMBL" id="TDE00006.1"/>
    </source>
</evidence>
<dbReference type="Proteomes" id="UP000294644">
    <property type="component" value="Unassembled WGS sequence"/>
</dbReference>
<keyword evidence="2" id="KW-1185">Reference proteome</keyword>
<sequence length="132" mass="15362">MKKQEYTTVLIDINDISLAHYCINKSMTKAEFSFYLKGYETKHAREEGVRKSKNGLATSLGIPTFIFTLYSSTIFSPKPEKPKKLKTLEGINYITLKEFQSNNYQCTSSVYIIHKLKDGTYLKWKTYYLSEE</sequence>
<gene>
    <name evidence="1" type="ORF">E0F91_17195</name>
</gene>
<dbReference type="EMBL" id="SMFN01000037">
    <property type="protein sequence ID" value="TDE00006.1"/>
    <property type="molecule type" value="Genomic_DNA"/>
</dbReference>
<protein>
    <submittedName>
        <fullName evidence="1">Uncharacterized protein</fullName>
    </submittedName>
</protein>
<comment type="caution">
    <text evidence="1">The sequence shown here is derived from an EMBL/GenBank/DDBJ whole genome shotgun (WGS) entry which is preliminary data.</text>
</comment>
<evidence type="ECO:0000313" key="2">
    <source>
        <dbReference type="Proteomes" id="UP000294644"/>
    </source>
</evidence>